<evidence type="ECO:0000256" key="8">
    <source>
        <dbReference type="SAM" id="Phobius"/>
    </source>
</evidence>
<gene>
    <name evidence="11" type="primary">SVL5</name>
    <name evidence="11" type="ORF">HannXRQ_Chr10g0314621</name>
    <name evidence="10" type="ORF">HanXRQr2_Chr10g0461151</name>
</gene>
<dbReference type="EMBL" id="CM007899">
    <property type="protein sequence ID" value="OTG12893.1"/>
    <property type="molecule type" value="Genomic_DNA"/>
</dbReference>
<evidence type="ECO:0000256" key="4">
    <source>
        <dbReference type="ARBA" id="ARBA00022801"/>
    </source>
</evidence>
<dbReference type="PANTHER" id="PTHR43620">
    <property type="entry name" value="GLYCEROPHOSPHORYL DIESTER PHOSPHODIESTERASE"/>
    <property type="match status" value="1"/>
</dbReference>
<comment type="catalytic activity">
    <reaction evidence="6">
        <text>a sn-glycero-3-phosphodiester + H2O = an alcohol + sn-glycerol 3-phosphate + H(+)</text>
        <dbReference type="Rhea" id="RHEA:12969"/>
        <dbReference type="ChEBI" id="CHEBI:15377"/>
        <dbReference type="ChEBI" id="CHEBI:15378"/>
        <dbReference type="ChEBI" id="CHEBI:30879"/>
        <dbReference type="ChEBI" id="CHEBI:57597"/>
        <dbReference type="ChEBI" id="CHEBI:83408"/>
        <dbReference type="EC" id="3.1.4.46"/>
    </reaction>
</comment>
<dbReference type="Pfam" id="PF03009">
    <property type="entry name" value="GDPD"/>
    <property type="match status" value="1"/>
</dbReference>
<evidence type="ECO:0000256" key="2">
    <source>
        <dbReference type="ARBA" id="ARBA00022729"/>
    </source>
</evidence>
<dbReference type="GO" id="GO:0006071">
    <property type="term" value="P:glycerol metabolic process"/>
    <property type="evidence" value="ECO:0007669"/>
    <property type="project" value="UniProtKB-KW"/>
</dbReference>
<dbReference type="AlphaFoldDB" id="A0A251TQ85"/>
<feature type="domain" description="GP-PDE" evidence="9">
    <location>
        <begin position="408"/>
        <end position="706"/>
    </location>
</feature>
<evidence type="ECO:0000313" key="11">
    <source>
        <dbReference type="EMBL" id="OTG12893.1"/>
    </source>
</evidence>
<proteinExistence type="predicted"/>
<keyword evidence="8" id="KW-0472">Membrane</keyword>
<feature type="domain" description="GP-PDE" evidence="9">
    <location>
        <begin position="90"/>
        <end position="392"/>
    </location>
</feature>
<feature type="compositionally biased region" description="Gly residues" evidence="7">
    <location>
        <begin position="771"/>
        <end position="781"/>
    </location>
</feature>
<evidence type="ECO:0000313" key="12">
    <source>
        <dbReference type="Proteomes" id="UP000215914"/>
    </source>
</evidence>
<dbReference type="EMBL" id="MNCJ02000325">
    <property type="protein sequence ID" value="KAF5788178.1"/>
    <property type="molecule type" value="Genomic_DNA"/>
</dbReference>
<dbReference type="STRING" id="4232.A0A251TQ85"/>
<dbReference type="EC" id="3.1.4.46" evidence="1"/>
<dbReference type="Proteomes" id="UP000215914">
    <property type="component" value="Chromosome 10"/>
</dbReference>
<reference evidence="10" key="3">
    <citation type="submission" date="2020-06" db="EMBL/GenBank/DDBJ databases">
        <title>Helianthus annuus Genome sequencing and assembly Release 2.</title>
        <authorList>
            <person name="Gouzy J."/>
            <person name="Langlade N."/>
            <person name="Munos S."/>
        </authorList>
    </citation>
    <scope>NUCLEOTIDE SEQUENCE</scope>
    <source>
        <tissue evidence="10">Leaves</tissue>
    </source>
</reference>
<evidence type="ECO:0000256" key="7">
    <source>
        <dbReference type="SAM" id="MobiDB-lite"/>
    </source>
</evidence>
<dbReference type="PANTHER" id="PTHR43620:SF44">
    <property type="entry name" value="GLYCEROPHOSPHODIESTER PHOSPHODIESTERASE GDPDL6-RELATED"/>
    <property type="match status" value="1"/>
</dbReference>
<accession>A0A251TQ85</accession>
<dbReference type="InterPro" id="IPR030395">
    <property type="entry name" value="GP_PDE_dom"/>
</dbReference>
<evidence type="ECO:0000259" key="9">
    <source>
        <dbReference type="PROSITE" id="PS51704"/>
    </source>
</evidence>
<protein>
    <recommendedName>
        <fullName evidence="1">glycerophosphodiester phosphodiesterase</fullName>
        <ecNumber evidence="1">3.1.4.46</ecNumber>
    </recommendedName>
</protein>
<dbReference type="OMA" id="GFDYWAD"/>
<keyword evidence="8" id="KW-0812">Transmembrane</keyword>
<keyword evidence="8" id="KW-1133">Transmembrane helix</keyword>
<dbReference type="GO" id="GO:0006629">
    <property type="term" value="P:lipid metabolic process"/>
    <property type="evidence" value="ECO:0007669"/>
    <property type="project" value="InterPro"/>
</dbReference>
<keyword evidence="4 10" id="KW-0378">Hydrolase</keyword>
<evidence type="ECO:0000313" key="10">
    <source>
        <dbReference type="EMBL" id="KAF5788178.1"/>
    </source>
</evidence>
<keyword evidence="12" id="KW-1185">Reference proteome</keyword>
<dbReference type="PROSITE" id="PS51704">
    <property type="entry name" value="GP_PDE"/>
    <property type="match status" value="2"/>
</dbReference>
<evidence type="ECO:0000256" key="5">
    <source>
        <dbReference type="ARBA" id="ARBA00023180"/>
    </source>
</evidence>
<dbReference type="InterPro" id="IPR017946">
    <property type="entry name" value="PLC-like_Pdiesterase_TIM-brl"/>
</dbReference>
<keyword evidence="3" id="KW-0319">Glycerol metabolism</keyword>
<dbReference type="Gramene" id="mRNA:HanXRQr2_Chr10g0461151">
    <property type="protein sequence ID" value="mRNA:HanXRQr2_Chr10g0461151"/>
    <property type="gene ID" value="HanXRQr2_Chr10g0461151"/>
</dbReference>
<dbReference type="FunFam" id="3.20.20.190:FF:000011">
    <property type="entry name" value="Glycerophosphodiester phosphodiesterase GDPDL3"/>
    <property type="match status" value="1"/>
</dbReference>
<dbReference type="SUPFAM" id="SSF51695">
    <property type="entry name" value="PLC-like phosphodiesterases"/>
    <property type="match status" value="2"/>
</dbReference>
<evidence type="ECO:0000256" key="1">
    <source>
        <dbReference type="ARBA" id="ARBA00012247"/>
    </source>
</evidence>
<organism evidence="11 12">
    <name type="scientific">Helianthus annuus</name>
    <name type="common">Common sunflower</name>
    <dbReference type="NCBI Taxonomy" id="4232"/>
    <lineage>
        <taxon>Eukaryota</taxon>
        <taxon>Viridiplantae</taxon>
        <taxon>Streptophyta</taxon>
        <taxon>Embryophyta</taxon>
        <taxon>Tracheophyta</taxon>
        <taxon>Spermatophyta</taxon>
        <taxon>Magnoliopsida</taxon>
        <taxon>eudicotyledons</taxon>
        <taxon>Gunneridae</taxon>
        <taxon>Pentapetalae</taxon>
        <taxon>asterids</taxon>
        <taxon>campanulids</taxon>
        <taxon>Asterales</taxon>
        <taxon>Asteraceae</taxon>
        <taxon>Asteroideae</taxon>
        <taxon>Heliantheae alliance</taxon>
        <taxon>Heliantheae</taxon>
        <taxon>Helianthus</taxon>
    </lineage>
</organism>
<dbReference type="FunCoup" id="A0A251TQ85">
    <property type="interactions" value="62"/>
</dbReference>
<feature type="transmembrane region" description="Helical" evidence="8">
    <location>
        <begin position="786"/>
        <end position="805"/>
    </location>
</feature>
<dbReference type="InParanoid" id="A0A251TQ85"/>
<dbReference type="Gene3D" id="3.20.20.190">
    <property type="entry name" value="Phosphatidylinositol (PI) phosphodiesterase"/>
    <property type="match status" value="2"/>
</dbReference>
<keyword evidence="5" id="KW-0325">Glycoprotein</keyword>
<dbReference type="GO" id="GO:0008889">
    <property type="term" value="F:glycerophosphodiester phosphodiesterase activity"/>
    <property type="evidence" value="ECO:0000318"/>
    <property type="project" value="GO_Central"/>
</dbReference>
<evidence type="ECO:0000256" key="3">
    <source>
        <dbReference type="ARBA" id="ARBA00022798"/>
    </source>
</evidence>
<name>A0A251TQ85_HELAN</name>
<reference evidence="10 12" key="1">
    <citation type="journal article" date="2017" name="Nature">
        <title>The sunflower genome provides insights into oil metabolism, flowering and Asterid evolution.</title>
        <authorList>
            <person name="Badouin H."/>
            <person name="Gouzy J."/>
            <person name="Grassa C.J."/>
            <person name="Murat F."/>
            <person name="Staton S.E."/>
            <person name="Cottret L."/>
            <person name="Lelandais-Briere C."/>
            <person name="Owens G.L."/>
            <person name="Carrere S."/>
            <person name="Mayjonade B."/>
            <person name="Legrand L."/>
            <person name="Gill N."/>
            <person name="Kane N.C."/>
            <person name="Bowers J.E."/>
            <person name="Hubner S."/>
            <person name="Bellec A."/>
            <person name="Berard A."/>
            <person name="Berges H."/>
            <person name="Blanchet N."/>
            <person name="Boniface M.C."/>
            <person name="Brunel D."/>
            <person name="Catrice O."/>
            <person name="Chaidir N."/>
            <person name="Claudel C."/>
            <person name="Donnadieu C."/>
            <person name="Faraut T."/>
            <person name="Fievet G."/>
            <person name="Helmstetter N."/>
            <person name="King M."/>
            <person name="Knapp S.J."/>
            <person name="Lai Z."/>
            <person name="Le Paslier M.C."/>
            <person name="Lippi Y."/>
            <person name="Lorenzon L."/>
            <person name="Mandel J.R."/>
            <person name="Marage G."/>
            <person name="Marchand G."/>
            <person name="Marquand E."/>
            <person name="Bret-Mestries E."/>
            <person name="Morien E."/>
            <person name="Nambeesan S."/>
            <person name="Nguyen T."/>
            <person name="Pegot-Espagnet P."/>
            <person name="Pouilly N."/>
            <person name="Raftis F."/>
            <person name="Sallet E."/>
            <person name="Schiex T."/>
            <person name="Thomas J."/>
            <person name="Vandecasteele C."/>
            <person name="Vares D."/>
            <person name="Vear F."/>
            <person name="Vautrin S."/>
            <person name="Crespi M."/>
            <person name="Mangin B."/>
            <person name="Burke J.M."/>
            <person name="Salse J."/>
            <person name="Munos S."/>
            <person name="Vincourt P."/>
            <person name="Rieseberg L.H."/>
            <person name="Langlade N.B."/>
        </authorList>
    </citation>
    <scope>NUCLEOTIDE SEQUENCE [LARGE SCALE GENOMIC DNA]</scope>
    <source>
        <strain evidence="12">cv. SF193</strain>
        <tissue evidence="10">Leaves</tissue>
    </source>
</reference>
<reference evidence="11" key="2">
    <citation type="submission" date="2017-02" db="EMBL/GenBank/DDBJ databases">
        <title>Sunflower complete genome.</title>
        <authorList>
            <person name="Langlade N."/>
            <person name="Munos S."/>
        </authorList>
    </citation>
    <scope>NUCLEOTIDE SEQUENCE [LARGE SCALE GENOMIC DNA]</scope>
    <source>
        <tissue evidence="11">Leaves</tissue>
    </source>
</reference>
<feature type="region of interest" description="Disordered" evidence="7">
    <location>
        <begin position="756"/>
        <end position="783"/>
    </location>
</feature>
<evidence type="ECO:0000256" key="6">
    <source>
        <dbReference type="ARBA" id="ARBA00047512"/>
    </source>
</evidence>
<keyword evidence="2" id="KW-0732">Signal</keyword>
<sequence>MSIFFLHFLQTPLESFSTPKGKKSCVKSFFPPINKELLFGFLLIHSSLAKHGYLSRENKPPRRARLQVIPGPGPGPGPGKKWLTLNGGEPLVIAQGGFPGLFPDSSGTGYTAAIAMSVPGTLKYCNLQLTKDNLGICLPDIKLDNCTDAATKFPKQQRKYNINGRDVDGWFPLDLTIDEIMKEISLLQNIYSRASVFDFVYPPLQPDSVFGIEPKGKLWLNVQNDAFWSAHQLSAVRYIDDSKEFFVADYISSPEIGFLKAVGTSKTFDKIKTKLVFKFSTPDSVEPTYKETYGALVKKLAMIKTFASGILVPKDYIWPVGKDGYLQPATTLVADAHREGLTVYALGFASDVFASYNYSYDPAVEYLHFVDNSKFSVDGVVTEFPGSASNAIACLAQNPNLSPKVANALVISHNGASIDYPGCTDLAYKKAINDGADIIDCNVQMTKDGVAFCLESADLLGKTNAAMAFMDRSTTIPGIQPKSGVFTFDVTWTEIKSVNPLIQNPFQSAGLSRNPKSKNAGKFLTLPEFLELAKKNATTGILIGIQHAAYLASKKGLDIITSINNALKNAKLDSKHQILIQSDDTSVLAKFKSSSPNYRRVLLFSKPISSAPKPVTDNIKKYADAVNVVKKSIVQESKIFFSTGSTKIVEEMHAANISVYVSGFSTETLSMMLDFYSDPYTELISFMAEGIDGVITDNPKTASAFMRSPCVDPKSTAPFVFNPIKPGDYLAQVEPTVLPPAAAPLPPLQVADVVDPPLPPVDASARKENGDGGSGDGGGKSGQRRLGVDVVMMSLMLFGLVYVIGC</sequence>